<dbReference type="EMBL" id="JBHUFF010000013">
    <property type="protein sequence ID" value="MFD1799654.1"/>
    <property type="molecule type" value="Genomic_DNA"/>
</dbReference>
<dbReference type="Proteomes" id="UP001597285">
    <property type="component" value="Unassembled WGS sequence"/>
</dbReference>
<gene>
    <name evidence="2" type="ORF">ACFSBK_07285</name>
</gene>
<proteinExistence type="predicted"/>
<protein>
    <recommendedName>
        <fullName evidence="4">Transposase</fullName>
    </recommendedName>
</protein>
<organism evidence="2 3">
    <name type="scientific">Carnobacterium antarcticum</name>
    <dbReference type="NCBI Taxonomy" id="2126436"/>
    <lineage>
        <taxon>Bacteria</taxon>
        <taxon>Bacillati</taxon>
        <taxon>Bacillota</taxon>
        <taxon>Bacilli</taxon>
        <taxon>Lactobacillales</taxon>
        <taxon>Carnobacteriaceae</taxon>
        <taxon>Carnobacterium</taxon>
    </lineage>
</organism>
<keyword evidence="1" id="KW-0175">Coiled coil</keyword>
<accession>A0ABW4NMJ5</accession>
<evidence type="ECO:0000256" key="1">
    <source>
        <dbReference type="SAM" id="Coils"/>
    </source>
</evidence>
<evidence type="ECO:0008006" key="4">
    <source>
        <dbReference type="Google" id="ProtNLM"/>
    </source>
</evidence>
<evidence type="ECO:0000313" key="3">
    <source>
        <dbReference type="Proteomes" id="UP001597285"/>
    </source>
</evidence>
<name>A0ABW4NMJ5_9LACT</name>
<keyword evidence="3" id="KW-1185">Reference proteome</keyword>
<dbReference type="RefSeq" id="WP_156413242.1">
    <property type="nucleotide sequence ID" value="NZ_JBHSQC010000025.1"/>
</dbReference>
<comment type="caution">
    <text evidence="2">The sequence shown here is derived from an EMBL/GenBank/DDBJ whole genome shotgun (WGS) entry which is preliminary data.</text>
</comment>
<sequence>MNEKVVQSVISEYAMEVANLKIAVATLQVELEELKATENKEEKGEVK</sequence>
<evidence type="ECO:0000313" key="2">
    <source>
        <dbReference type="EMBL" id="MFD1799654.1"/>
    </source>
</evidence>
<reference evidence="3" key="1">
    <citation type="journal article" date="2019" name="Int. J. Syst. Evol. Microbiol.">
        <title>The Global Catalogue of Microorganisms (GCM) 10K type strain sequencing project: providing services to taxonomists for standard genome sequencing and annotation.</title>
        <authorList>
            <consortium name="The Broad Institute Genomics Platform"/>
            <consortium name="The Broad Institute Genome Sequencing Center for Infectious Disease"/>
            <person name="Wu L."/>
            <person name="Ma J."/>
        </authorList>
    </citation>
    <scope>NUCLEOTIDE SEQUENCE [LARGE SCALE GENOMIC DNA]</scope>
    <source>
        <strain evidence="3">KCTC 42143</strain>
    </source>
</reference>
<feature type="coiled-coil region" evidence="1">
    <location>
        <begin position="17"/>
        <end position="44"/>
    </location>
</feature>